<organism evidence="7 8">
    <name type="scientific">Chrysochromulina tobinii</name>
    <dbReference type="NCBI Taxonomy" id="1460289"/>
    <lineage>
        <taxon>Eukaryota</taxon>
        <taxon>Haptista</taxon>
        <taxon>Haptophyta</taxon>
        <taxon>Prymnesiophyceae</taxon>
        <taxon>Prymnesiales</taxon>
        <taxon>Chrysochromulinaceae</taxon>
        <taxon>Chrysochromulina</taxon>
    </lineage>
</organism>
<dbReference type="CDD" id="cd11288">
    <property type="entry name" value="gelsolin_S5_like"/>
    <property type="match status" value="1"/>
</dbReference>
<accession>A0A0M0JNF3</accession>
<dbReference type="CDD" id="cd11292">
    <property type="entry name" value="gelsolin_S3_like"/>
    <property type="match status" value="1"/>
</dbReference>
<dbReference type="CDD" id="cd11290">
    <property type="entry name" value="gelsolin_S1_like"/>
    <property type="match status" value="1"/>
</dbReference>
<evidence type="ECO:0000256" key="4">
    <source>
        <dbReference type="ARBA" id="ARBA00023203"/>
    </source>
</evidence>
<dbReference type="PANTHER" id="PTHR11977">
    <property type="entry name" value="VILLIN"/>
    <property type="match status" value="1"/>
</dbReference>
<feature type="region of interest" description="Disordered" evidence="5">
    <location>
        <begin position="749"/>
        <end position="847"/>
    </location>
</feature>
<dbReference type="CDD" id="cd11289">
    <property type="entry name" value="gelsolin_S2_like"/>
    <property type="match status" value="1"/>
</dbReference>
<proteinExistence type="inferred from homology"/>
<name>A0A0M0JNF3_9EUKA</name>
<dbReference type="EMBL" id="JWZX01002664">
    <property type="protein sequence ID" value="KOO27793.1"/>
    <property type="molecule type" value="Genomic_DNA"/>
</dbReference>
<evidence type="ECO:0000256" key="3">
    <source>
        <dbReference type="ARBA" id="ARBA00022737"/>
    </source>
</evidence>
<feature type="domain" description="HP" evidence="6">
    <location>
        <begin position="919"/>
        <end position="985"/>
    </location>
</feature>
<evidence type="ECO:0000259" key="6">
    <source>
        <dbReference type="PROSITE" id="PS51089"/>
    </source>
</evidence>
<dbReference type="InterPro" id="IPR036886">
    <property type="entry name" value="Villin_headpiece_dom_sf"/>
</dbReference>
<dbReference type="SUPFAM" id="SSF55753">
    <property type="entry name" value="Actin depolymerizing proteins"/>
    <property type="match status" value="6"/>
</dbReference>
<feature type="region of interest" description="Disordered" evidence="5">
    <location>
        <begin position="878"/>
        <end position="912"/>
    </location>
</feature>
<dbReference type="InterPro" id="IPR007123">
    <property type="entry name" value="Gelsolin-like_dom"/>
</dbReference>
<keyword evidence="3" id="KW-0677">Repeat</keyword>
<feature type="region of interest" description="Disordered" evidence="5">
    <location>
        <begin position="924"/>
        <end position="948"/>
    </location>
</feature>
<gene>
    <name evidence="7" type="ORF">Ctob_011747</name>
</gene>
<dbReference type="PANTHER" id="PTHR11977:SF51">
    <property type="entry name" value="PROTEIN FLIGHTLESS-1 HOMOLOG"/>
    <property type="match status" value="1"/>
</dbReference>
<dbReference type="InterPro" id="IPR029006">
    <property type="entry name" value="ADF-H/Gelsolin-like_dom_sf"/>
</dbReference>
<keyword evidence="2" id="KW-0117">Actin capping</keyword>
<dbReference type="InterPro" id="IPR007122">
    <property type="entry name" value="Villin/Gelsolin"/>
</dbReference>
<feature type="compositionally biased region" description="Low complexity" evidence="5">
    <location>
        <begin position="754"/>
        <end position="778"/>
    </location>
</feature>
<dbReference type="PROSITE" id="PS51089">
    <property type="entry name" value="HP"/>
    <property type="match status" value="1"/>
</dbReference>
<keyword evidence="4" id="KW-0009">Actin-binding</keyword>
<dbReference type="SUPFAM" id="SSF47050">
    <property type="entry name" value="VHP, Villin headpiece domain"/>
    <property type="match status" value="1"/>
</dbReference>
<dbReference type="SMART" id="SM00262">
    <property type="entry name" value="GEL"/>
    <property type="match status" value="6"/>
</dbReference>
<evidence type="ECO:0000313" key="8">
    <source>
        <dbReference type="Proteomes" id="UP000037460"/>
    </source>
</evidence>
<dbReference type="InterPro" id="IPR003128">
    <property type="entry name" value="Villin_headpiece"/>
</dbReference>
<sequence>MAPVPVDPKSYGKFYVGDAYIVLKTTVEKSGALSWYAFFWLGAESSTDEQGAAALFTVELDDKLGGGPVQSREEQGLESDRFMQCFTAVQYLAGGVDSGFKHVERGVYEKRLLHLKGARMVRVTTVPMSASSLNAGDVFILDLGLDIYQWNGSESNKKERAKGLDVAMSIKDDERGGKARIMPVAQGEEPAEFWEALGGRGPVAPAIDDAPAPTVTSGGGGEMKLFKVSDSSGKLETTEVATGSLKRSMLVTDDVFIMDNGSDIFVWVGKGATDQEKRGGLATGTAYAEQAGRPKGTRVVKVMEGAEPTTFKANFEVWDAWVLPSDMAALMKRQGSSMSEMVRGNVAKSGERRDSIDVASDVADSPRLSLLHRQSSRSEAEDMPVGEVSVWRIEGFAKVAVPKDKYGQFYAGDSYIVQNSYMKGSKQIHTIYYWLGLGSSSDEKGAAALLTKQMDDALGGAATQVRVVMGKEPLHFIVLFKGKMVVHSGGKASSFRNRQDADSYDTDGISLFHVRGTDEYDTRAVQVAETSKSLNSGDCFVLLTPQVMFVWKGKGANESEMETATKIAEILKESRSLVPLNEGEEPSSFWAALGGEGEYPKTSVLDDASREPMLFCCSNATGTLKLEPIFDFGQVDLEEEDVFLLDSFTTIWVWIGSQSNSEESTMGVEVAQAYIRQQKYDELTPIVRVNSGSEPPIFTCHFLGWDSSLNQAYVDPYAAKLAAIAAKEQQKLADLTKGLDLSSVTPQRAVTLRSSSSGRNSIGGASTTSEATGTPSTPKESPAFASVSLRRSSRADTLESPRPAMAEPTASPVEVAKSKLRRISSFDRDGEILQSPRVGPDPTASPVEFAMPKLRSVKDPQASIAVEPPPQVPEWLSPLANCLSPKGDEKLSLESQTPREAPVPAPAPAPAAYEEPVAAGGKASYTYDQLKNKTPDELPSGVDPKRKEEYLAEDEFEKALGSPRNKFNQLKPWKQNELRKAAALW</sequence>
<keyword evidence="8" id="KW-1185">Reference proteome</keyword>
<dbReference type="PRINTS" id="PR00597">
    <property type="entry name" value="GELSOLIN"/>
</dbReference>
<comment type="similarity">
    <text evidence="1">Belongs to the villin/gelsolin family.</text>
</comment>
<reference evidence="8" key="1">
    <citation type="journal article" date="2015" name="PLoS Genet.">
        <title>Genome Sequence and Transcriptome Analyses of Chrysochromulina tobin: Metabolic Tools for Enhanced Algal Fitness in the Prominent Order Prymnesiales (Haptophyceae).</title>
        <authorList>
            <person name="Hovde B.T."/>
            <person name="Deodato C.R."/>
            <person name="Hunsperger H.M."/>
            <person name="Ryken S.A."/>
            <person name="Yost W."/>
            <person name="Jha R.K."/>
            <person name="Patterson J."/>
            <person name="Monnat R.J. Jr."/>
            <person name="Barlow S.B."/>
            <person name="Starkenburg S.R."/>
            <person name="Cattolico R.A."/>
        </authorList>
    </citation>
    <scope>NUCLEOTIDE SEQUENCE</scope>
    <source>
        <strain evidence="8">CCMP291</strain>
    </source>
</reference>
<evidence type="ECO:0000256" key="2">
    <source>
        <dbReference type="ARBA" id="ARBA00022467"/>
    </source>
</evidence>
<dbReference type="SMART" id="SM00153">
    <property type="entry name" value="VHP"/>
    <property type="match status" value="1"/>
</dbReference>
<dbReference type="GO" id="GO:0051015">
    <property type="term" value="F:actin filament binding"/>
    <property type="evidence" value="ECO:0007669"/>
    <property type="project" value="InterPro"/>
</dbReference>
<dbReference type="FunFam" id="3.40.20.10:FF:000001">
    <property type="entry name" value="Gelsolin"/>
    <property type="match status" value="1"/>
</dbReference>
<dbReference type="GO" id="GO:0051693">
    <property type="term" value="P:actin filament capping"/>
    <property type="evidence" value="ECO:0007669"/>
    <property type="project" value="UniProtKB-KW"/>
</dbReference>
<dbReference type="GO" id="GO:0007010">
    <property type="term" value="P:cytoskeleton organization"/>
    <property type="evidence" value="ECO:0007669"/>
    <property type="project" value="InterPro"/>
</dbReference>
<dbReference type="Proteomes" id="UP000037460">
    <property type="component" value="Unassembled WGS sequence"/>
</dbReference>
<dbReference type="Gene3D" id="3.40.20.10">
    <property type="entry name" value="Severin"/>
    <property type="match status" value="6"/>
</dbReference>
<dbReference type="Gene3D" id="1.10.950.10">
    <property type="entry name" value="Villin headpiece domain"/>
    <property type="match status" value="1"/>
</dbReference>
<dbReference type="CDD" id="cd11293">
    <property type="entry name" value="gelsolin_S4_like"/>
    <property type="match status" value="1"/>
</dbReference>
<evidence type="ECO:0000256" key="1">
    <source>
        <dbReference type="ARBA" id="ARBA00008418"/>
    </source>
</evidence>
<evidence type="ECO:0000313" key="7">
    <source>
        <dbReference type="EMBL" id="KOO27793.1"/>
    </source>
</evidence>
<dbReference type="FunFam" id="3.40.20.10:FF:000005">
    <property type="entry name" value="Gelsolin"/>
    <property type="match status" value="1"/>
</dbReference>
<dbReference type="Pfam" id="PF00626">
    <property type="entry name" value="Gelsolin"/>
    <property type="match status" value="6"/>
</dbReference>
<evidence type="ECO:0000256" key="5">
    <source>
        <dbReference type="SAM" id="MobiDB-lite"/>
    </source>
</evidence>
<protein>
    <submittedName>
        <fullName evidence="7">Villin-like protein</fullName>
    </submittedName>
</protein>
<dbReference type="AlphaFoldDB" id="A0A0M0JNF3"/>
<dbReference type="OrthoDB" id="6375767at2759"/>
<dbReference type="Pfam" id="PF02209">
    <property type="entry name" value="VHP"/>
    <property type="match status" value="1"/>
</dbReference>
<comment type="caution">
    <text evidence="7">The sequence shown here is derived from an EMBL/GenBank/DDBJ whole genome shotgun (WGS) entry which is preliminary data.</text>
</comment>